<organism evidence="3 4">
    <name type="scientific">Roseivivax sediminis</name>
    <dbReference type="NCBI Taxonomy" id="936889"/>
    <lineage>
        <taxon>Bacteria</taxon>
        <taxon>Pseudomonadati</taxon>
        <taxon>Pseudomonadota</taxon>
        <taxon>Alphaproteobacteria</taxon>
        <taxon>Rhodobacterales</taxon>
        <taxon>Roseobacteraceae</taxon>
        <taxon>Roseivivax</taxon>
    </lineage>
</organism>
<evidence type="ECO:0000313" key="4">
    <source>
        <dbReference type="Proteomes" id="UP000325289"/>
    </source>
</evidence>
<feature type="region of interest" description="Disordered" evidence="1">
    <location>
        <begin position="83"/>
        <end position="127"/>
    </location>
</feature>
<dbReference type="RefSeq" id="WP_188129712.1">
    <property type="nucleotide sequence ID" value="NZ_FOMS01000010.1"/>
</dbReference>
<feature type="domain" description="BLUF" evidence="2">
    <location>
        <begin position="5"/>
        <end position="96"/>
    </location>
</feature>
<dbReference type="EMBL" id="FOMS01000010">
    <property type="protein sequence ID" value="SFE49741.1"/>
    <property type="molecule type" value="Genomic_DNA"/>
</dbReference>
<dbReference type="Gene3D" id="3.30.70.100">
    <property type="match status" value="1"/>
</dbReference>
<dbReference type="Proteomes" id="UP000325289">
    <property type="component" value="Unassembled WGS sequence"/>
</dbReference>
<dbReference type="InterPro" id="IPR036046">
    <property type="entry name" value="Acylphosphatase-like_dom_sf"/>
</dbReference>
<gene>
    <name evidence="3" type="ORF">SAMN04515678_110149</name>
</gene>
<keyword evidence="4" id="KW-1185">Reference proteome</keyword>
<accession>A0A1I2B0M3</accession>
<name>A0A1I2B0M3_9RHOB</name>
<dbReference type="GO" id="GO:0009882">
    <property type="term" value="F:blue light photoreceptor activity"/>
    <property type="evidence" value="ECO:0007669"/>
    <property type="project" value="InterPro"/>
</dbReference>
<dbReference type="GO" id="GO:0071949">
    <property type="term" value="F:FAD binding"/>
    <property type="evidence" value="ECO:0007669"/>
    <property type="project" value="InterPro"/>
</dbReference>
<proteinExistence type="predicted"/>
<evidence type="ECO:0000256" key="1">
    <source>
        <dbReference type="SAM" id="MobiDB-lite"/>
    </source>
</evidence>
<reference evidence="3 4" key="1">
    <citation type="submission" date="2016-10" db="EMBL/GenBank/DDBJ databases">
        <authorList>
            <person name="Varghese N."/>
            <person name="Submissions S."/>
        </authorList>
    </citation>
    <scope>NUCLEOTIDE SEQUENCE [LARGE SCALE GENOMIC DNA]</scope>
    <source>
        <strain evidence="4">YIM D21,KCTC 23444,ACCC 10710</strain>
    </source>
</reference>
<dbReference type="InterPro" id="IPR007024">
    <property type="entry name" value="BLUF_domain"/>
</dbReference>
<dbReference type="AlphaFoldDB" id="A0A1I2B0M3"/>
<sequence length="127" mass="14306">MTDRCRRLVMTSHTYLKDSAIENLDILRDGDRNNRRDGVASVLIKRGDRFFQVMEGPADMVGAALERMLEDRRHYDVTVLNDRPDATPRLGAPGLNYVQRPSDDPGSDLEEVARIDPEAALETATIH</sequence>
<evidence type="ECO:0000259" key="2">
    <source>
        <dbReference type="PROSITE" id="PS50925"/>
    </source>
</evidence>
<protein>
    <submittedName>
        <fullName evidence="3">Sensors of blue-light using FAD</fullName>
    </submittedName>
</protein>
<dbReference type="PROSITE" id="PS50925">
    <property type="entry name" value="BLUF"/>
    <property type="match status" value="1"/>
</dbReference>
<dbReference type="Pfam" id="PF04940">
    <property type="entry name" value="BLUF"/>
    <property type="match status" value="1"/>
</dbReference>
<dbReference type="SUPFAM" id="SSF54975">
    <property type="entry name" value="Acylphosphatase/BLUF domain-like"/>
    <property type="match status" value="1"/>
</dbReference>
<dbReference type="SMART" id="SM01034">
    <property type="entry name" value="BLUF"/>
    <property type="match status" value="1"/>
</dbReference>
<evidence type="ECO:0000313" key="3">
    <source>
        <dbReference type="EMBL" id="SFE49741.1"/>
    </source>
</evidence>